<comment type="subcellular location">
    <subcellularLocation>
        <location evidence="1">Cell membrane</location>
        <topology evidence="1">Multi-pass membrane protein</topology>
    </subcellularLocation>
</comment>
<feature type="transmembrane region" description="Helical" evidence="5">
    <location>
        <begin position="55"/>
        <end position="75"/>
    </location>
</feature>
<organism evidence="7 8">
    <name type="scientific">Ktedonospora formicarum</name>
    <dbReference type="NCBI Taxonomy" id="2778364"/>
    <lineage>
        <taxon>Bacteria</taxon>
        <taxon>Bacillati</taxon>
        <taxon>Chloroflexota</taxon>
        <taxon>Ktedonobacteria</taxon>
        <taxon>Ktedonobacterales</taxon>
        <taxon>Ktedonobacteraceae</taxon>
        <taxon>Ktedonospora</taxon>
    </lineage>
</organism>
<reference evidence="7" key="1">
    <citation type="submission" date="2020-10" db="EMBL/GenBank/DDBJ databases">
        <title>Taxonomic study of unclassified bacteria belonging to the class Ktedonobacteria.</title>
        <authorList>
            <person name="Yabe S."/>
            <person name="Wang C.M."/>
            <person name="Zheng Y."/>
            <person name="Sakai Y."/>
            <person name="Cavaletti L."/>
            <person name="Monciardini P."/>
            <person name="Donadio S."/>
        </authorList>
    </citation>
    <scope>NUCLEOTIDE SEQUENCE</scope>
    <source>
        <strain evidence="7">SOSP1-1</strain>
    </source>
</reference>
<feature type="transmembrane region" description="Helical" evidence="5">
    <location>
        <begin position="357"/>
        <end position="375"/>
    </location>
</feature>
<evidence type="ECO:0000256" key="2">
    <source>
        <dbReference type="ARBA" id="ARBA00022692"/>
    </source>
</evidence>
<gene>
    <name evidence="7" type="ORF">KSX_43370</name>
</gene>
<proteinExistence type="predicted"/>
<feature type="transmembrane region" description="Helical" evidence="5">
    <location>
        <begin position="81"/>
        <end position="101"/>
    </location>
</feature>
<keyword evidence="8" id="KW-1185">Reference proteome</keyword>
<dbReference type="Gene3D" id="1.20.1720.10">
    <property type="entry name" value="Multidrug resistance protein D"/>
    <property type="match status" value="1"/>
</dbReference>
<accession>A0A8J3I6B1</accession>
<evidence type="ECO:0000256" key="4">
    <source>
        <dbReference type="ARBA" id="ARBA00023136"/>
    </source>
</evidence>
<dbReference type="PROSITE" id="PS50850">
    <property type="entry name" value="MFS"/>
    <property type="match status" value="1"/>
</dbReference>
<dbReference type="GO" id="GO:0005886">
    <property type="term" value="C:plasma membrane"/>
    <property type="evidence" value="ECO:0007669"/>
    <property type="project" value="UniProtKB-SubCell"/>
</dbReference>
<keyword evidence="4 5" id="KW-0472">Membrane</keyword>
<dbReference type="Gene3D" id="1.20.1250.20">
    <property type="entry name" value="MFS general substrate transporter like domains"/>
    <property type="match status" value="1"/>
</dbReference>
<dbReference type="InterPro" id="IPR001958">
    <property type="entry name" value="Tet-R_TetA/multi-R_MdtG-like"/>
</dbReference>
<dbReference type="Proteomes" id="UP000612362">
    <property type="component" value="Unassembled WGS sequence"/>
</dbReference>
<evidence type="ECO:0000256" key="1">
    <source>
        <dbReference type="ARBA" id="ARBA00004651"/>
    </source>
</evidence>
<feature type="transmembrane region" description="Helical" evidence="5">
    <location>
        <begin position="145"/>
        <end position="164"/>
    </location>
</feature>
<feature type="transmembrane region" description="Helical" evidence="5">
    <location>
        <begin position="267"/>
        <end position="285"/>
    </location>
</feature>
<dbReference type="Pfam" id="PF07690">
    <property type="entry name" value="MFS_1"/>
    <property type="match status" value="1"/>
</dbReference>
<evidence type="ECO:0000259" key="6">
    <source>
        <dbReference type="PROSITE" id="PS50850"/>
    </source>
</evidence>
<dbReference type="PANTHER" id="PTHR42718:SF35">
    <property type="entry name" value="BLL0718 PROTEIN"/>
    <property type="match status" value="1"/>
</dbReference>
<dbReference type="InterPro" id="IPR020846">
    <property type="entry name" value="MFS_dom"/>
</dbReference>
<feature type="transmembrane region" description="Helical" evidence="5">
    <location>
        <begin position="237"/>
        <end position="255"/>
    </location>
</feature>
<dbReference type="AlphaFoldDB" id="A0A8J3I6B1"/>
<dbReference type="CDD" id="cd17325">
    <property type="entry name" value="MFS_MdtG_SLC18_like"/>
    <property type="match status" value="1"/>
</dbReference>
<evidence type="ECO:0000313" key="8">
    <source>
        <dbReference type="Proteomes" id="UP000612362"/>
    </source>
</evidence>
<evidence type="ECO:0000256" key="5">
    <source>
        <dbReference type="SAM" id="Phobius"/>
    </source>
</evidence>
<evidence type="ECO:0000313" key="7">
    <source>
        <dbReference type="EMBL" id="GHO46174.1"/>
    </source>
</evidence>
<dbReference type="InterPro" id="IPR011701">
    <property type="entry name" value="MFS"/>
</dbReference>
<name>A0A8J3I6B1_9CHLR</name>
<evidence type="ECO:0000256" key="3">
    <source>
        <dbReference type="ARBA" id="ARBA00022989"/>
    </source>
</evidence>
<comment type="caution">
    <text evidence="7">The sequence shown here is derived from an EMBL/GenBank/DDBJ whole genome shotgun (WGS) entry which is preliminary data.</text>
</comment>
<sequence length="387" mass="40924">MTGFGIIIPVFPQRLESLGLGAETLALMEGGFGLGMFLFSTPMGTLAGRFGRKPIILLALGGFILTNVILALVNIPFMFIVVRFVEGALAAGLMPASMAIVGDSLPIERQGRWIGIMTTAQAAGIALGPGIGGFIYQSWGFQSPFLLSAGLAFIAALLALLLLPETLSEEARKRARLGKKERKEGATRGNTTNALQLALLFAPLILMDLGSTFIYPFTLPQYPFFFEKVLHYSAAQYGLIVSVYGLSLAVCPLILGRLSDLLPKRVLIVVGSLLLPLLNVAMLFINQYPLLIAAAFVTGAGSALMLPALGALYLRETTEDNRSQVMGVRGSAISLAILTAPLAQAAASLVITPQITFAIGSILGFGMALFAALALRSNKHSANPNAQ</sequence>
<feature type="transmembrane region" description="Helical" evidence="5">
    <location>
        <begin position="291"/>
        <end position="314"/>
    </location>
</feature>
<dbReference type="PANTHER" id="PTHR42718">
    <property type="entry name" value="MAJOR FACILITATOR SUPERFAMILY MULTIDRUG TRANSPORTER MFSC"/>
    <property type="match status" value="1"/>
</dbReference>
<dbReference type="SUPFAM" id="SSF103473">
    <property type="entry name" value="MFS general substrate transporter"/>
    <property type="match status" value="2"/>
</dbReference>
<keyword evidence="2 5" id="KW-0812">Transmembrane</keyword>
<dbReference type="InterPro" id="IPR036259">
    <property type="entry name" value="MFS_trans_sf"/>
</dbReference>
<dbReference type="PRINTS" id="PR01035">
    <property type="entry name" value="TCRTETA"/>
</dbReference>
<protein>
    <submittedName>
        <fullName evidence="7">Tetracycline resistance MFS efflux pump</fullName>
    </submittedName>
</protein>
<feature type="transmembrane region" description="Helical" evidence="5">
    <location>
        <begin position="113"/>
        <end position="139"/>
    </location>
</feature>
<dbReference type="GO" id="GO:0022857">
    <property type="term" value="F:transmembrane transporter activity"/>
    <property type="evidence" value="ECO:0007669"/>
    <property type="project" value="InterPro"/>
</dbReference>
<feature type="transmembrane region" description="Helical" evidence="5">
    <location>
        <begin position="326"/>
        <end position="351"/>
    </location>
</feature>
<keyword evidence="3 5" id="KW-1133">Transmembrane helix</keyword>
<feature type="transmembrane region" description="Helical" evidence="5">
    <location>
        <begin position="25"/>
        <end position="43"/>
    </location>
</feature>
<dbReference type="EMBL" id="BNJF01000002">
    <property type="protein sequence ID" value="GHO46174.1"/>
    <property type="molecule type" value="Genomic_DNA"/>
</dbReference>
<feature type="transmembrane region" description="Helical" evidence="5">
    <location>
        <begin position="197"/>
        <end position="217"/>
    </location>
</feature>
<feature type="domain" description="Major facilitator superfamily (MFS) profile" evidence="6">
    <location>
        <begin position="1"/>
        <end position="379"/>
    </location>
</feature>